<organism evidence="2 3">
    <name type="scientific">Faecalicatena contorta</name>
    <dbReference type="NCBI Taxonomy" id="39482"/>
    <lineage>
        <taxon>Bacteria</taxon>
        <taxon>Bacillati</taxon>
        <taxon>Bacillota</taxon>
        <taxon>Clostridia</taxon>
        <taxon>Lachnospirales</taxon>
        <taxon>Lachnospiraceae</taxon>
        <taxon>Faecalicatena</taxon>
    </lineage>
</organism>
<dbReference type="STRING" id="39482.ERS852491_00795"/>
<dbReference type="OrthoDB" id="2086209at2"/>
<dbReference type="RefSeq" id="WP_050642443.1">
    <property type="nucleotide sequence ID" value="NZ_CABKUE010000009.1"/>
</dbReference>
<name>A0A174APY3_9FIRM</name>
<feature type="transmembrane region" description="Helical" evidence="1">
    <location>
        <begin position="148"/>
        <end position="169"/>
    </location>
</feature>
<feature type="transmembrane region" description="Helical" evidence="1">
    <location>
        <begin position="66"/>
        <end position="84"/>
    </location>
</feature>
<dbReference type="AlphaFoldDB" id="A0A174APY3"/>
<evidence type="ECO:0000313" key="3">
    <source>
        <dbReference type="Proteomes" id="UP000095544"/>
    </source>
</evidence>
<sequence length="179" mass="20787">MNLYQKEKARIRIGYHYFIMAACMYFFFMQVQSETSLQISAMNAGLGVGDSVILAPDSPVSFSHSAFWIGIVLEMFYLNHRLFWIRERGRLAFLLRKYDTLPVSRRDLYIAKAKVMLKAYAIYLIAFLIIYYEIILSNYLSNALWLEPIPGILLCFVLGFLIILALLGMDWLQDRRTGS</sequence>
<keyword evidence="1" id="KW-0812">Transmembrane</keyword>
<accession>A0A174APY3</accession>
<proteinExistence type="predicted"/>
<dbReference type="Proteomes" id="UP000095544">
    <property type="component" value="Unassembled WGS sequence"/>
</dbReference>
<feature type="transmembrane region" description="Helical" evidence="1">
    <location>
        <begin position="115"/>
        <end position="136"/>
    </location>
</feature>
<keyword evidence="1" id="KW-1133">Transmembrane helix</keyword>
<gene>
    <name evidence="2" type="ORF">ERS852491_00795</name>
</gene>
<feature type="transmembrane region" description="Helical" evidence="1">
    <location>
        <begin position="12"/>
        <end position="28"/>
    </location>
</feature>
<dbReference type="EMBL" id="CYZU01000005">
    <property type="protein sequence ID" value="CUN90841.1"/>
    <property type="molecule type" value="Genomic_DNA"/>
</dbReference>
<protein>
    <submittedName>
        <fullName evidence="2">Uncharacterized protein</fullName>
    </submittedName>
</protein>
<evidence type="ECO:0000256" key="1">
    <source>
        <dbReference type="SAM" id="Phobius"/>
    </source>
</evidence>
<evidence type="ECO:0000313" key="2">
    <source>
        <dbReference type="EMBL" id="CUN90841.1"/>
    </source>
</evidence>
<keyword evidence="1" id="KW-0472">Membrane</keyword>
<dbReference type="PROSITE" id="PS51257">
    <property type="entry name" value="PROKAR_LIPOPROTEIN"/>
    <property type="match status" value="1"/>
</dbReference>
<reference evidence="2 3" key="1">
    <citation type="submission" date="2015-09" db="EMBL/GenBank/DDBJ databases">
        <authorList>
            <consortium name="Pathogen Informatics"/>
        </authorList>
    </citation>
    <scope>NUCLEOTIDE SEQUENCE [LARGE SCALE GENOMIC DNA]</scope>
    <source>
        <strain evidence="2 3">2789STDY5834876</strain>
    </source>
</reference>